<name>A0AAD4M7H3_9AGAM</name>
<sequence>MYTGDGKPAISITADAQPPDTSGSNPNTLHNLEAGAAVEVLELANGETIWSIVNGLRDDDEESFYGNRASFVFFSSSAQIGRLIDSLSHGTEAGSFNILPTTHNPTSIHSDSAHWTVEERLEHMLNSLGTS</sequence>
<dbReference type="Proteomes" id="UP001203297">
    <property type="component" value="Unassembled WGS sequence"/>
</dbReference>
<dbReference type="AlphaFoldDB" id="A0AAD4M7H3"/>
<feature type="region of interest" description="Disordered" evidence="1">
    <location>
        <begin position="1"/>
        <end position="27"/>
    </location>
</feature>
<evidence type="ECO:0000313" key="2">
    <source>
        <dbReference type="EMBL" id="KAI0303487.1"/>
    </source>
</evidence>
<evidence type="ECO:0000256" key="1">
    <source>
        <dbReference type="SAM" id="MobiDB-lite"/>
    </source>
</evidence>
<keyword evidence="3" id="KW-1185">Reference proteome</keyword>
<reference evidence="2" key="1">
    <citation type="journal article" date="2022" name="New Phytol.">
        <title>Evolutionary transition to the ectomycorrhizal habit in the genomes of a hyperdiverse lineage of mushroom-forming fungi.</title>
        <authorList>
            <person name="Looney B."/>
            <person name="Miyauchi S."/>
            <person name="Morin E."/>
            <person name="Drula E."/>
            <person name="Courty P.E."/>
            <person name="Kohler A."/>
            <person name="Kuo A."/>
            <person name="LaButti K."/>
            <person name="Pangilinan J."/>
            <person name="Lipzen A."/>
            <person name="Riley R."/>
            <person name="Andreopoulos W."/>
            <person name="He G."/>
            <person name="Johnson J."/>
            <person name="Nolan M."/>
            <person name="Tritt A."/>
            <person name="Barry K.W."/>
            <person name="Grigoriev I.V."/>
            <person name="Nagy L.G."/>
            <person name="Hibbett D."/>
            <person name="Henrissat B."/>
            <person name="Matheny P.B."/>
            <person name="Labbe J."/>
            <person name="Martin F.M."/>
        </authorList>
    </citation>
    <scope>NUCLEOTIDE SEQUENCE</scope>
    <source>
        <strain evidence="2">BPL690</strain>
    </source>
</reference>
<accession>A0AAD4M7H3</accession>
<protein>
    <submittedName>
        <fullName evidence="2">Uncharacterized protein</fullName>
    </submittedName>
</protein>
<gene>
    <name evidence="2" type="ORF">B0F90DRAFT_1809676</name>
</gene>
<evidence type="ECO:0000313" key="3">
    <source>
        <dbReference type="Proteomes" id="UP001203297"/>
    </source>
</evidence>
<dbReference type="EMBL" id="WTXG01000009">
    <property type="protein sequence ID" value="KAI0303487.1"/>
    <property type="molecule type" value="Genomic_DNA"/>
</dbReference>
<organism evidence="2 3">
    <name type="scientific">Multifurca ochricompacta</name>
    <dbReference type="NCBI Taxonomy" id="376703"/>
    <lineage>
        <taxon>Eukaryota</taxon>
        <taxon>Fungi</taxon>
        <taxon>Dikarya</taxon>
        <taxon>Basidiomycota</taxon>
        <taxon>Agaricomycotina</taxon>
        <taxon>Agaricomycetes</taxon>
        <taxon>Russulales</taxon>
        <taxon>Russulaceae</taxon>
        <taxon>Multifurca</taxon>
    </lineage>
</organism>
<comment type="caution">
    <text evidence="2">The sequence shown here is derived from an EMBL/GenBank/DDBJ whole genome shotgun (WGS) entry which is preliminary data.</text>
</comment>
<proteinExistence type="predicted"/>